<sequence>MPGLLSAHTVPAGDLKHFPAEPADQDVDVFLFLRAAPDREAMSRVRALLRRARSPLPALGYGVADLLH</sequence>
<organism evidence="1 2">
    <name type="scientific">Streptomyces glaucus</name>
    <dbReference type="NCBI Taxonomy" id="284029"/>
    <lineage>
        <taxon>Bacteria</taxon>
        <taxon>Bacillati</taxon>
        <taxon>Actinomycetota</taxon>
        <taxon>Actinomycetes</taxon>
        <taxon>Kitasatosporales</taxon>
        <taxon>Streptomycetaceae</taxon>
        <taxon>Streptomyces</taxon>
    </lineage>
</organism>
<protein>
    <submittedName>
        <fullName evidence="1">Uncharacterized protein</fullName>
    </submittedName>
</protein>
<proteinExistence type="predicted"/>
<keyword evidence="2" id="KW-1185">Reference proteome</keyword>
<accession>A0ABP5WDQ3</accession>
<evidence type="ECO:0000313" key="1">
    <source>
        <dbReference type="EMBL" id="GAA2425365.1"/>
    </source>
</evidence>
<gene>
    <name evidence="1" type="ORF">GCM10010421_10050</name>
</gene>
<dbReference type="EMBL" id="BAAATK010000004">
    <property type="protein sequence ID" value="GAA2425365.1"/>
    <property type="molecule type" value="Genomic_DNA"/>
</dbReference>
<comment type="caution">
    <text evidence="1">The sequence shown here is derived from an EMBL/GenBank/DDBJ whole genome shotgun (WGS) entry which is preliminary data.</text>
</comment>
<reference evidence="2" key="1">
    <citation type="journal article" date="2019" name="Int. J. Syst. Evol. Microbiol.">
        <title>The Global Catalogue of Microorganisms (GCM) 10K type strain sequencing project: providing services to taxonomists for standard genome sequencing and annotation.</title>
        <authorList>
            <consortium name="The Broad Institute Genomics Platform"/>
            <consortium name="The Broad Institute Genome Sequencing Center for Infectious Disease"/>
            <person name="Wu L."/>
            <person name="Ma J."/>
        </authorList>
    </citation>
    <scope>NUCLEOTIDE SEQUENCE [LARGE SCALE GENOMIC DNA]</scope>
    <source>
        <strain evidence="2">JCM 6922</strain>
    </source>
</reference>
<dbReference type="Proteomes" id="UP001500460">
    <property type="component" value="Unassembled WGS sequence"/>
</dbReference>
<evidence type="ECO:0000313" key="2">
    <source>
        <dbReference type="Proteomes" id="UP001500460"/>
    </source>
</evidence>
<name>A0ABP5WDQ3_9ACTN</name>